<protein>
    <submittedName>
        <fullName evidence="3">FAD/NAD(P)-binding protein</fullName>
    </submittedName>
</protein>
<reference evidence="2" key="3">
    <citation type="submission" date="2022-12" db="EMBL/GenBank/DDBJ databases">
        <authorList>
            <person name="Sun Q."/>
            <person name="Kim S."/>
        </authorList>
    </citation>
    <scope>NUCLEOTIDE SEQUENCE</scope>
    <source>
        <strain evidence="2">KCTC 12344</strain>
    </source>
</reference>
<evidence type="ECO:0000313" key="2">
    <source>
        <dbReference type="EMBL" id="GGY75678.1"/>
    </source>
</evidence>
<dbReference type="Proteomes" id="UP000294359">
    <property type="component" value="Chromosome"/>
</dbReference>
<dbReference type="InterPro" id="IPR036188">
    <property type="entry name" value="FAD/NAD-bd_sf"/>
</dbReference>
<organism evidence="2 5">
    <name type="scientific">Pseudoduganella plicata</name>
    <dbReference type="NCBI Taxonomy" id="321984"/>
    <lineage>
        <taxon>Bacteria</taxon>
        <taxon>Pseudomonadati</taxon>
        <taxon>Pseudomonadota</taxon>
        <taxon>Betaproteobacteria</taxon>
        <taxon>Burkholderiales</taxon>
        <taxon>Oxalobacteraceae</taxon>
        <taxon>Telluria group</taxon>
        <taxon>Pseudoduganella</taxon>
    </lineage>
</organism>
<reference evidence="2" key="1">
    <citation type="journal article" date="2014" name="Int. J. Syst. Evol. Microbiol.">
        <title>Complete genome sequence of Corynebacterium casei LMG S-19264T (=DSM 44701T), isolated from a smear-ripened cheese.</title>
        <authorList>
            <consortium name="US DOE Joint Genome Institute (JGI-PGF)"/>
            <person name="Walter F."/>
            <person name="Albersmeier A."/>
            <person name="Kalinowski J."/>
            <person name="Ruckert C."/>
        </authorList>
    </citation>
    <scope>NUCLEOTIDE SEQUENCE</scope>
    <source>
        <strain evidence="2">KCTC 12344</strain>
    </source>
</reference>
<evidence type="ECO:0000313" key="5">
    <source>
        <dbReference type="Proteomes" id="UP000619512"/>
    </source>
</evidence>
<dbReference type="EMBL" id="CP038026">
    <property type="protein sequence ID" value="QBQ36381.1"/>
    <property type="molecule type" value="Genomic_DNA"/>
</dbReference>
<feature type="domain" description="FAD-dependent urate hydroxylase HpyO/Asp monooxygenase CreE-like FAD/NAD(P)-binding" evidence="1">
    <location>
        <begin position="12"/>
        <end position="172"/>
    </location>
</feature>
<dbReference type="Proteomes" id="UP000619512">
    <property type="component" value="Unassembled WGS sequence"/>
</dbReference>
<evidence type="ECO:0000259" key="1">
    <source>
        <dbReference type="Pfam" id="PF13454"/>
    </source>
</evidence>
<dbReference type="OrthoDB" id="101972at2"/>
<dbReference type="InterPro" id="IPR052189">
    <property type="entry name" value="L-asp_N-monooxygenase_NS-form"/>
</dbReference>
<dbReference type="RefSeq" id="WP_134384664.1">
    <property type="nucleotide sequence ID" value="NZ_BMWW01000001.1"/>
</dbReference>
<reference evidence="3 4" key="2">
    <citation type="submission" date="2019-03" db="EMBL/GenBank/DDBJ databases">
        <title>Draft Genome Sequences of Six Type Strains of the Genus Massilia.</title>
        <authorList>
            <person name="Miess H."/>
            <person name="Frediansyhah A."/>
            <person name="Gross H."/>
        </authorList>
    </citation>
    <scope>NUCLEOTIDE SEQUENCE [LARGE SCALE GENOMIC DNA]</scope>
    <source>
        <strain evidence="3 4">DSM 17505</strain>
    </source>
</reference>
<dbReference type="Pfam" id="PF13454">
    <property type="entry name" value="NAD_binding_9"/>
    <property type="match status" value="1"/>
</dbReference>
<evidence type="ECO:0000313" key="4">
    <source>
        <dbReference type="Proteomes" id="UP000294359"/>
    </source>
</evidence>
<gene>
    <name evidence="3" type="ORF">E1742_09560</name>
    <name evidence="2" type="ORF">GCM10007388_05260</name>
</gene>
<accession>A0A4P7BCL0</accession>
<dbReference type="EMBL" id="BMWW01000001">
    <property type="protein sequence ID" value="GGY75678.1"/>
    <property type="molecule type" value="Genomic_DNA"/>
</dbReference>
<name>A0A4P7BCL0_9BURK</name>
<sequence length="209" mass="22626">MTIFAKEKFTVAVVGAGGACVAFLHQIVSSVSREQAASMRVVVFEPREQIGPGLAYQADVDTALLNRNAETMSVSANDYSTFSAWLRWKAHHEDELKSVSATDLATAYAPRPMFGRFLGDFFVETCAAAVKKGLEIEVIPHAADAIRRGERYRIRHGESVLLADSVLLAVGNTEMIARRARHIASDVLSSLAPDHKALTTGRTAAPALD</sequence>
<keyword evidence="4" id="KW-1185">Reference proteome</keyword>
<dbReference type="SUPFAM" id="SSF51905">
    <property type="entry name" value="FAD/NAD(P)-binding domain"/>
    <property type="match status" value="1"/>
</dbReference>
<proteinExistence type="predicted"/>
<dbReference type="AlphaFoldDB" id="A0A4P7BCL0"/>
<dbReference type="PANTHER" id="PTHR40254">
    <property type="entry name" value="BLR0577 PROTEIN"/>
    <property type="match status" value="1"/>
</dbReference>
<dbReference type="PANTHER" id="PTHR40254:SF1">
    <property type="entry name" value="BLR0577 PROTEIN"/>
    <property type="match status" value="1"/>
</dbReference>
<evidence type="ECO:0000313" key="3">
    <source>
        <dbReference type="EMBL" id="QBQ36381.1"/>
    </source>
</evidence>
<dbReference type="InterPro" id="IPR038732">
    <property type="entry name" value="HpyO/CreE_NAD-binding"/>
</dbReference>
<dbReference type="PROSITE" id="PS51257">
    <property type="entry name" value="PROKAR_LIPOPROTEIN"/>
    <property type="match status" value="1"/>
</dbReference>